<proteinExistence type="predicted"/>
<dbReference type="Proteomes" id="UP001181693">
    <property type="component" value="Unassembled WGS sequence"/>
</dbReference>
<name>A0AAV2ZWN0_PYXAD</name>
<keyword evidence="1" id="KW-1133">Transmembrane helix</keyword>
<accession>A0AAV2ZWN0</accession>
<gene>
    <name evidence="2" type="ORF">GDO54_017890</name>
</gene>
<keyword evidence="1" id="KW-0472">Membrane</keyword>
<evidence type="ECO:0000313" key="2">
    <source>
        <dbReference type="EMBL" id="DBA21206.1"/>
    </source>
</evidence>
<organism evidence="2 3">
    <name type="scientific">Pyxicephalus adspersus</name>
    <name type="common">African bullfrog</name>
    <dbReference type="NCBI Taxonomy" id="30357"/>
    <lineage>
        <taxon>Eukaryota</taxon>
        <taxon>Metazoa</taxon>
        <taxon>Chordata</taxon>
        <taxon>Craniata</taxon>
        <taxon>Vertebrata</taxon>
        <taxon>Euteleostomi</taxon>
        <taxon>Amphibia</taxon>
        <taxon>Batrachia</taxon>
        <taxon>Anura</taxon>
        <taxon>Neobatrachia</taxon>
        <taxon>Ranoidea</taxon>
        <taxon>Pyxicephalidae</taxon>
        <taxon>Pyxicephalinae</taxon>
        <taxon>Pyxicephalus</taxon>
    </lineage>
</organism>
<reference evidence="2" key="1">
    <citation type="thesis" date="2020" institute="ProQuest LLC" country="789 East Eisenhower Parkway, Ann Arbor, MI, USA">
        <title>Comparative Genomics and Chromosome Evolution.</title>
        <authorList>
            <person name="Mudd A.B."/>
        </authorList>
    </citation>
    <scope>NUCLEOTIDE SEQUENCE</scope>
    <source>
        <strain evidence="2">1538</strain>
        <tissue evidence="2">Blood</tissue>
    </source>
</reference>
<dbReference type="EMBL" id="DYDO01000007">
    <property type="protein sequence ID" value="DBA21206.1"/>
    <property type="molecule type" value="Genomic_DNA"/>
</dbReference>
<evidence type="ECO:0000256" key="1">
    <source>
        <dbReference type="SAM" id="Phobius"/>
    </source>
</evidence>
<protein>
    <submittedName>
        <fullName evidence="2">Uncharacterized protein</fullName>
    </submittedName>
</protein>
<evidence type="ECO:0000313" key="3">
    <source>
        <dbReference type="Proteomes" id="UP001181693"/>
    </source>
</evidence>
<keyword evidence="3" id="KW-1185">Reference proteome</keyword>
<feature type="transmembrane region" description="Helical" evidence="1">
    <location>
        <begin position="50"/>
        <end position="75"/>
    </location>
</feature>
<comment type="caution">
    <text evidence="2">The sequence shown here is derived from an EMBL/GenBank/DDBJ whole genome shotgun (WGS) entry which is preliminary data.</text>
</comment>
<sequence>MTVYTPSHFFEESFIKPDSWWTVHDNWKKFCDWLLVFKKKKHAIGLGKSLVCGSLLSGMSSYLLSGYVLVIGMTLEH</sequence>
<keyword evidence="1" id="KW-0812">Transmembrane</keyword>
<dbReference type="AlphaFoldDB" id="A0AAV2ZWN0"/>